<evidence type="ECO:0000313" key="2">
    <source>
        <dbReference type="EMBL" id="GEK36035.1"/>
    </source>
</evidence>
<comment type="caution">
    <text evidence="2">The sequence shown here is derived from an EMBL/GenBank/DDBJ whole genome shotgun (WGS) entry which is preliminary data.</text>
</comment>
<evidence type="ECO:0000256" key="1">
    <source>
        <dbReference type="SAM" id="Coils"/>
    </source>
</evidence>
<dbReference type="Proteomes" id="UP000321361">
    <property type="component" value="Unassembled WGS sequence"/>
</dbReference>
<dbReference type="AlphaFoldDB" id="A0A510WEE9"/>
<sequence>MSSEWLQQQIDELNEKNVHYEDAALLFELKKLVKESDERIAQLQGEIDGKSWNHREW</sequence>
<evidence type="ECO:0000313" key="3">
    <source>
        <dbReference type="Proteomes" id="UP000321361"/>
    </source>
</evidence>
<organism evidence="2 3">
    <name type="scientific">Enterococcus thailandicus</name>
    <dbReference type="NCBI Taxonomy" id="417368"/>
    <lineage>
        <taxon>Bacteria</taxon>
        <taxon>Bacillati</taxon>
        <taxon>Bacillota</taxon>
        <taxon>Bacilli</taxon>
        <taxon>Lactobacillales</taxon>
        <taxon>Enterococcaceae</taxon>
        <taxon>Enterococcus</taxon>
    </lineage>
</organism>
<gene>
    <name evidence="2" type="ORF">ETH01_03220</name>
</gene>
<keyword evidence="1" id="KW-0175">Coiled coil</keyword>
<reference evidence="2 3" key="1">
    <citation type="submission" date="2019-07" db="EMBL/GenBank/DDBJ databases">
        <title>Whole genome shotgun sequence of Enterococcus thailandicus NBRC 101867.</title>
        <authorList>
            <person name="Hosoyama A."/>
            <person name="Uohara A."/>
            <person name="Ohji S."/>
            <person name="Ichikawa N."/>
        </authorList>
    </citation>
    <scope>NUCLEOTIDE SEQUENCE [LARGE SCALE GENOMIC DNA]</scope>
    <source>
        <strain evidence="2 3">NBRC 101867</strain>
    </source>
</reference>
<accession>A0A510WEE9</accession>
<proteinExistence type="predicted"/>
<dbReference type="RefSeq" id="WP_169819325.1">
    <property type="nucleotide sequence ID" value="NZ_BJUG01000001.1"/>
</dbReference>
<dbReference type="EMBL" id="BJUG01000001">
    <property type="protein sequence ID" value="GEK36035.1"/>
    <property type="molecule type" value="Genomic_DNA"/>
</dbReference>
<protein>
    <submittedName>
        <fullName evidence="2">Uncharacterized protein</fullName>
    </submittedName>
</protein>
<name>A0A510WEE9_ENTTH</name>
<feature type="coiled-coil region" evidence="1">
    <location>
        <begin position="3"/>
        <end position="46"/>
    </location>
</feature>